<evidence type="ECO:0000256" key="1">
    <source>
        <dbReference type="SAM" id="MobiDB-lite"/>
    </source>
</evidence>
<gene>
    <name evidence="3" type="ORF">EV420DRAFT_702366</name>
</gene>
<dbReference type="EMBL" id="JAUEPS010000032">
    <property type="protein sequence ID" value="KAK0451999.1"/>
    <property type="molecule type" value="Genomic_DNA"/>
</dbReference>
<feature type="transmembrane region" description="Helical" evidence="2">
    <location>
        <begin position="263"/>
        <end position="282"/>
    </location>
</feature>
<feature type="transmembrane region" description="Helical" evidence="2">
    <location>
        <begin position="236"/>
        <end position="256"/>
    </location>
</feature>
<dbReference type="Proteomes" id="UP001175211">
    <property type="component" value="Unassembled WGS sequence"/>
</dbReference>
<dbReference type="RefSeq" id="XP_060327833.1">
    <property type="nucleotide sequence ID" value="XM_060483144.1"/>
</dbReference>
<dbReference type="AlphaFoldDB" id="A0AA39MZP4"/>
<evidence type="ECO:0000313" key="4">
    <source>
        <dbReference type="Proteomes" id="UP001175211"/>
    </source>
</evidence>
<comment type="caution">
    <text evidence="3">The sequence shown here is derived from an EMBL/GenBank/DDBJ whole genome shotgun (WGS) entry which is preliminary data.</text>
</comment>
<keyword evidence="2" id="KW-0812">Transmembrane</keyword>
<keyword evidence="4" id="KW-1185">Reference proteome</keyword>
<organism evidence="3 4">
    <name type="scientific">Armillaria tabescens</name>
    <name type="common">Ringless honey mushroom</name>
    <name type="synonym">Agaricus tabescens</name>
    <dbReference type="NCBI Taxonomy" id="1929756"/>
    <lineage>
        <taxon>Eukaryota</taxon>
        <taxon>Fungi</taxon>
        <taxon>Dikarya</taxon>
        <taxon>Basidiomycota</taxon>
        <taxon>Agaricomycotina</taxon>
        <taxon>Agaricomycetes</taxon>
        <taxon>Agaricomycetidae</taxon>
        <taxon>Agaricales</taxon>
        <taxon>Marasmiineae</taxon>
        <taxon>Physalacriaceae</taxon>
        <taxon>Desarmillaria</taxon>
    </lineage>
</organism>
<dbReference type="GeneID" id="85366692"/>
<sequence length="334" mass="37799">MPALFPNESGSTHYRPPQLSTHHQSSDHFLTHKYAQFLKKKTPSNRRWNIGIGGKLSTHLGIMSFLLSITLSRCWESACYFHRWGVQIGAVGCVKRCWNGGCRWVARCWISHWAFLLPLFLFNSEFWSVEQVIHHSWSSAQASSVPNGSGSKNLGTLILSPCLDLGVPTVFSGWSRHRGGDYFFDVKPFYYRRPVCLGLCSVCFNGIVPSLAIPMSPNALSTPTHLRLLFTNKKDLYSVLLTWVIAAIFVASVVISAIHYPRLCLLGSATVAHGILNIFYGYHGGRNAMSYSETALHLTVFKRCRSWLRSVFIRGMSRFRCLTYLDVLDREQAW</sequence>
<name>A0AA39MZP4_ARMTA</name>
<keyword evidence="2" id="KW-0472">Membrane</keyword>
<keyword evidence="2" id="KW-1133">Transmembrane helix</keyword>
<accession>A0AA39MZP4</accession>
<feature type="region of interest" description="Disordered" evidence="1">
    <location>
        <begin position="1"/>
        <end position="24"/>
    </location>
</feature>
<feature type="compositionally biased region" description="Polar residues" evidence="1">
    <location>
        <begin position="8"/>
        <end position="23"/>
    </location>
</feature>
<proteinExistence type="predicted"/>
<protein>
    <submittedName>
        <fullName evidence="3">Uncharacterized protein</fullName>
    </submittedName>
</protein>
<evidence type="ECO:0000313" key="3">
    <source>
        <dbReference type="EMBL" id="KAK0451999.1"/>
    </source>
</evidence>
<evidence type="ECO:0000256" key="2">
    <source>
        <dbReference type="SAM" id="Phobius"/>
    </source>
</evidence>
<reference evidence="3" key="1">
    <citation type="submission" date="2023-06" db="EMBL/GenBank/DDBJ databases">
        <authorList>
            <consortium name="Lawrence Berkeley National Laboratory"/>
            <person name="Ahrendt S."/>
            <person name="Sahu N."/>
            <person name="Indic B."/>
            <person name="Wong-Bajracharya J."/>
            <person name="Merenyi Z."/>
            <person name="Ke H.-M."/>
            <person name="Monk M."/>
            <person name="Kocsube S."/>
            <person name="Drula E."/>
            <person name="Lipzen A."/>
            <person name="Balint B."/>
            <person name="Henrissat B."/>
            <person name="Andreopoulos B."/>
            <person name="Martin F.M."/>
            <person name="Harder C.B."/>
            <person name="Rigling D."/>
            <person name="Ford K.L."/>
            <person name="Foster G.D."/>
            <person name="Pangilinan J."/>
            <person name="Papanicolaou A."/>
            <person name="Barry K."/>
            <person name="LaButti K."/>
            <person name="Viragh M."/>
            <person name="Koriabine M."/>
            <person name="Yan M."/>
            <person name="Riley R."/>
            <person name="Champramary S."/>
            <person name="Plett K.L."/>
            <person name="Tsai I.J."/>
            <person name="Slot J."/>
            <person name="Sipos G."/>
            <person name="Plett J."/>
            <person name="Nagy L.G."/>
            <person name="Grigoriev I.V."/>
        </authorList>
    </citation>
    <scope>NUCLEOTIDE SEQUENCE</scope>
    <source>
        <strain evidence="3">CCBAS 213</strain>
    </source>
</reference>